<comment type="domain">
    <text evidence="8">The DHHC domain is required for palmitoyltransferase activity.</text>
</comment>
<dbReference type="GO" id="GO:0006612">
    <property type="term" value="P:protein targeting to membrane"/>
    <property type="evidence" value="ECO:0007669"/>
    <property type="project" value="TreeGrafter"/>
</dbReference>
<reference evidence="12" key="1">
    <citation type="journal article" date="2013" name="Nat. Genet.">
        <title>The Capsella rubella genome and the genomic consequences of rapid mating system evolution.</title>
        <authorList>
            <person name="Slotte T."/>
            <person name="Hazzouri K.M."/>
            <person name="Agren J.A."/>
            <person name="Koenig D."/>
            <person name="Maumus F."/>
            <person name="Guo Y.L."/>
            <person name="Steige K."/>
            <person name="Platts A.E."/>
            <person name="Escobar J.S."/>
            <person name="Newman L.K."/>
            <person name="Wang W."/>
            <person name="Mandakova T."/>
            <person name="Vello E."/>
            <person name="Smith L.M."/>
            <person name="Henz S.R."/>
            <person name="Steffen J."/>
            <person name="Takuno S."/>
            <person name="Brandvain Y."/>
            <person name="Coop G."/>
            <person name="Andolfatto P."/>
            <person name="Hu T.T."/>
            <person name="Blanchette M."/>
            <person name="Clark R.M."/>
            <person name="Quesneville H."/>
            <person name="Nordborg M."/>
            <person name="Gaut B.S."/>
            <person name="Lysak M.A."/>
            <person name="Jenkins J."/>
            <person name="Grimwood J."/>
            <person name="Chapman J."/>
            <person name="Prochnik S."/>
            <person name="Shu S."/>
            <person name="Rokhsar D."/>
            <person name="Schmutz J."/>
            <person name="Weigel D."/>
            <person name="Wright S.I."/>
        </authorList>
    </citation>
    <scope>NUCLEOTIDE SEQUENCE [LARGE SCALE GENOMIC DNA]</scope>
    <source>
        <strain evidence="12">cv. Monte Gargano</strain>
    </source>
</reference>
<feature type="compositionally biased region" description="Polar residues" evidence="9">
    <location>
        <begin position="747"/>
        <end position="771"/>
    </location>
</feature>
<keyword evidence="12" id="KW-1185">Reference proteome</keyword>
<dbReference type="AlphaFoldDB" id="R0HWP1"/>
<dbReference type="PROSITE" id="PS50216">
    <property type="entry name" value="DHHC"/>
    <property type="match status" value="1"/>
</dbReference>
<dbReference type="InterPro" id="IPR039859">
    <property type="entry name" value="PFA4/ZDH16/20/ERF2-like"/>
</dbReference>
<dbReference type="Pfam" id="PF01529">
    <property type="entry name" value="DHHC"/>
    <property type="match status" value="1"/>
</dbReference>
<organism evidence="11 12">
    <name type="scientific">Capsella rubella</name>
    <dbReference type="NCBI Taxonomy" id="81985"/>
    <lineage>
        <taxon>Eukaryota</taxon>
        <taxon>Viridiplantae</taxon>
        <taxon>Streptophyta</taxon>
        <taxon>Embryophyta</taxon>
        <taxon>Tracheophyta</taxon>
        <taxon>Spermatophyta</taxon>
        <taxon>Magnoliopsida</taxon>
        <taxon>eudicotyledons</taxon>
        <taxon>Gunneridae</taxon>
        <taxon>Pentapetalae</taxon>
        <taxon>rosids</taxon>
        <taxon>malvids</taxon>
        <taxon>Brassicales</taxon>
        <taxon>Brassicaceae</taxon>
        <taxon>Camelineae</taxon>
        <taxon>Capsella</taxon>
    </lineage>
</organism>
<evidence type="ECO:0000313" key="12">
    <source>
        <dbReference type="Proteomes" id="UP000029121"/>
    </source>
</evidence>
<accession>R0HWP1</accession>
<dbReference type="STRING" id="81985.R0HWP1"/>
<feature type="compositionally biased region" description="Basic and acidic residues" evidence="9">
    <location>
        <begin position="1"/>
        <end position="15"/>
    </location>
</feature>
<dbReference type="GO" id="GO:0005783">
    <property type="term" value="C:endoplasmic reticulum"/>
    <property type="evidence" value="ECO:0007669"/>
    <property type="project" value="TreeGrafter"/>
</dbReference>
<evidence type="ECO:0000256" key="6">
    <source>
        <dbReference type="ARBA" id="ARBA00023136"/>
    </source>
</evidence>
<gene>
    <name evidence="11" type="ORF">CARUB_v10012962mg</name>
</gene>
<dbReference type="EC" id="2.3.1.225" evidence="8"/>
<evidence type="ECO:0000256" key="4">
    <source>
        <dbReference type="ARBA" id="ARBA00022692"/>
    </source>
</evidence>
<dbReference type="PANTHER" id="PTHR22883">
    <property type="entry name" value="ZINC FINGER DHHC DOMAIN CONTAINING PROTEIN"/>
    <property type="match status" value="1"/>
</dbReference>
<dbReference type="GO" id="GO:0005794">
    <property type="term" value="C:Golgi apparatus"/>
    <property type="evidence" value="ECO:0007669"/>
    <property type="project" value="TreeGrafter"/>
</dbReference>
<feature type="transmembrane region" description="Helical" evidence="8">
    <location>
        <begin position="418"/>
        <end position="444"/>
    </location>
</feature>
<evidence type="ECO:0000256" key="8">
    <source>
        <dbReference type="RuleBase" id="RU079119"/>
    </source>
</evidence>
<feature type="region of interest" description="Disordered" evidence="9">
    <location>
        <begin position="525"/>
        <end position="551"/>
    </location>
</feature>
<feature type="compositionally biased region" description="Polar residues" evidence="9">
    <location>
        <begin position="851"/>
        <end position="860"/>
    </location>
</feature>
<feature type="transmembrane region" description="Helical" evidence="8">
    <location>
        <begin position="374"/>
        <end position="398"/>
    </location>
</feature>
<dbReference type="GO" id="GO:0019706">
    <property type="term" value="F:protein-cysteine S-palmitoyltransferase activity"/>
    <property type="evidence" value="ECO:0007669"/>
    <property type="project" value="UniProtKB-EC"/>
</dbReference>
<name>R0HWP1_9BRAS</name>
<dbReference type="InterPro" id="IPR001594">
    <property type="entry name" value="Palmitoyltrfase_DHHC"/>
</dbReference>
<protein>
    <recommendedName>
        <fullName evidence="8">S-acyltransferase</fullName>
        <ecNumber evidence="8">2.3.1.225</ecNumber>
    </recommendedName>
    <alternativeName>
        <fullName evidence="8">Palmitoyltransferase</fullName>
    </alternativeName>
</protein>
<feature type="transmembrane region" description="Helical" evidence="8">
    <location>
        <begin position="133"/>
        <end position="150"/>
    </location>
</feature>
<keyword evidence="3 8" id="KW-0808">Transferase</keyword>
<feature type="region of interest" description="Disordered" evidence="9">
    <location>
        <begin position="747"/>
        <end position="775"/>
    </location>
</feature>
<dbReference type="eggNOG" id="KOG1311">
    <property type="taxonomic scope" value="Eukaryota"/>
</dbReference>
<comment type="catalytic activity">
    <reaction evidence="8">
        <text>L-cysteinyl-[protein] + hexadecanoyl-CoA = S-hexadecanoyl-L-cysteinyl-[protein] + CoA</text>
        <dbReference type="Rhea" id="RHEA:36683"/>
        <dbReference type="Rhea" id="RHEA-COMP:10131"/>
        <dbReference type="Rhea" id="RHEA-COMP:11032"/>
        <dbReference type="ChEBI" id="CHEBI:29950"/>
        <dbReference type="ChEBI" id="CHEBI:57287"/>
        <dbReference type="ChEBI" id="CHEBI:57379"/>
        <dbReference type="ChEBI" id="CHEBI:74151"/>
        <dbReference type="EC" id="2.3.1.225"/>
    </reaction>
</comment>
<comment type="similarity">
    <text evidence="2 8">Belongs to the DHHC palmitoyltransferase family.</text>
</comment>
<proteinExistence type="inferred from homology"/>
<feature type="compositionally biased region" description="Low complexity" evidence="9">
    <location>
        <begin position="619"/>
        <end position="630"/>
    </location>
</feature>
<evidence type="ECO:0000259" key="10">
    <source>
        <dbReference type="Pfam" id="PF01529"/>
    </source>
</evidence>
<feature type="domain" description="Palmitoyltransferase DHHC" evidence="10">
    <location>
        <begin position="323"/>
        <end position="459"/>
    </location>
</feature>
<feature type="compositionally biased region" description="Basic and acidic residues" evidence="9">
    <location>
        <begin position="583"/>
        <end position="593"/>
    </location>
</feature>
<keyword evidence="7 8" id="KW-0012">Acyltransferase</keyword>
<feature type="region of interest" description="Disordered" evidence="9">
    <location>
        <begin position="572"/>
        <end position="602"/>
    </location>
</feature>
<evidence type="ECO:0000256" key="9">
    <source>
        <dbReference type="SAM" id="MobiDB-lite"/>
    </source>
</evidence>
<dbReference type="EMBL" id="KB870807">
    <property type="protein sequence ID" value="EOA29865.1"/>
    <property type="molecule type" value="Genomic_DNA"/>
</dbReference>
<feature type="transmembrane region" description="Helical" evidence="8">
    <location>
        <begin position="170"/>
        <end position="192"/>
    </location>
</feature>
<feature type="region of interest" description="Disordered" evidence="9">
    <location>
        <begin position="830"/>
        <end position="860"/>
    </location>
</feature>
<feature type="compositionally biased region" description="Polar residues" evidence="9">
    <location>
        <begin position="646"/>
        <end position="655"/>
    </location>
</feature>
<feature type="transmembrane region" description="Helical" evidence="8">
    <location>
        <begin position="198"/>
        <end position="218"/>
    </location>
</feature>
<evidence type="ECO:0000313" key="11">
    <source>
        <dbReference type="EMBL" id="EOA29865.1"/>
    </source>
</evidence>
<evidence type="ECO:0000256" key="1">
    <source>
        <dbReference type="ARBA" id="ARBA00004127"/>
    </source>
</evidence>
<evidence type="ECO:0000256" key="3">
    <source>
        <dbReference type="ARBA" id="ARBA00022679"/>
    </source>
</evidence>
<keyword evidence="5 8" id="KW-1133">Transmembrane helix</keyword>
<dbReference type="PANTHER" id="PTHR22883:SF338">
    <property type="entry name" value="PROTEIN S-ACYLTRANSFERASE 20-RELATED"/>
    <property type="match status" value="1"/>
</dbReference>
<evidence type="ECO:0000256" key="5">
    <source>
        <dbReference type="ARBA" id="ARBA00022989"/>
    </source>
</evidence>
<comment type="subcellular location">
    <subcellularLocation>
        <location evidence="1">Endomembrane system</location>
        <topology evidence="1">Multi-pass membrane protein</topology>
    </subcellularLocation>
</comment>
<keyword evidence="4 8" id="KW-0812">Transmembrane</keyword>
<evidence type="ECO:0000256" key="2">
    <source>
        <dbReference type="ARBA" id="ARBA00008574"/>
    </source>
</evidence>
<keyword evidence="6 8" id="KW-0472">Membrane</keyword>
<dbReference type="Proteomes" id="UP000029121">
    <property type="component" value="Unassembled WGS sequence"/>
</dbReference>
<feature type="region of interest" description="Disordered" evidence="9">
    <location>
        <begin position="1"/>
        <end position="37"/>
    </location>
</feature>
<sequence>MRNKDESRTETEKKALSFCNREDEEEDEESRKKKKNTRANQVRVGVSICEKGRLERKEKKREEILIFMVPTLLIYRGFTISCLNWDYDSQTIIKTVKERPNLLLKSPFLSPRATLSSSLDRFKRWRRQRDGDVVRKLGFLYWLIVCFLLLEKKGMVRKHGWQLPAHTLQVIAITVFCLLVVAYYAFFAPFVGGRIWEYVLIGVYSPVAILVFVLYVRCTAINPADPRIMSIFDTAMDGDDMGRALSRDFDETGSHLQASPSVVSRSSNFAANSSVKGSVGDVERVEPVRRRSCYNPLAIFCFVFVLEDCRRKEETAEEQGNIEEALFCTLCNSEVRKFSKHCRSCDKCVDGFDHHCKWLNNCVGRKNYMTFVSLMSASLLWLVIEAAIGIAVIVRVFVNKKSMETEIVNRLGNSFSRAPFAAVVGLCTVVSILACFPLGELLFFHMLLIKKGITTYEYVVAMRAMSEAPDGASVDEEIQNVLYSPTGSATTGFSGGSSLGLPYKGVWCTPPRVFDNQDEVIPHLDPRMVPSTVDPDAPGSERGTKALKRPVKRNAWKLAKLDPNEAAKAAARARASSSVLRPIDNRHLPDNERSSIGTPSIISSVSTDANMAASKEIQNNDLRSSLSRNSFAPSQGSRDEYDTGSHGMSNLSSPSHIHESVTLAPLPQNPTVVGHRFTATTQHMHSTFDDKVLHRGNDADPLFLSAPATSHLRDVRKTSVVWDPEAGRYVSAPVTTTSEVRNRLLNPSSQTANFQNQRPILPPQDSSSGSTALRDPLPLLQAERRLTYTGDSIFYGGPLINIPTRDTPRSGRGSIREVQDRLVSTVHRDARFRRSSTSNQLPVFSPGGLGTNSQPGSNIK</sequence>
<feature type="region of interest" description="Disordered" evidence="9">
    <location>
        <begin position="617"/>
        <end position="657"/>
    </location>
</feature>
<evidence type="ECO:0000256" key="7">
    <source>
        <dbReference type="ARBA" id="ARBA00023315"/>
    </source>
</evidence>